<protein>
    <submittedName>
        <fullName evidence="1">Uncharacterized protein Z461L</fullName>
    </submittedName>
</protein>
<name>A7K971_9PHYC</name>
<dbReference type="GeneID" id="5470974"/>
<dbReference type="OrthoDB" id="18860at10239"/>
<reference evidence="1 2" key="1">
    <citation type="submission" date="2006-09" db="EMBL/GenBank/DDBJ databases">
        <title>Sequence and annotation of the 288-kb ATCV-1 virus that infects an endosymbiotic Chlorella strain of the heliozoon Acanthocystis turfacea.</title>
        <authorList>
            <person name="Fitzgerald L.A."/>
            <person name="Graves M.V."/>
            <person name="Li X."/>
            <person name="Pfitzner A.J.P."/>
            <person name="Hartigan J."/>
            <person name="Van Etten J.L."/>
        </authorList>
    </citation>
    <scope>NUCLEOTIDE SEQUENCE [LARGE SCALE GENOMIC DNA]</scope>
    <source>
        <strain evidence="1 2">ATCV-1</strain>
    </source>
</reference>
<dbReference type="RefSeq" id="YP_001426942.1">
    <property type="nucleotide sequence ID" value="NC_008724.1"/>
</dbReference>
<keyword evidence="2" id="KW-1185">Reference proteome</keyword>
<gene>
    <name evidence="1" type="primary">Z461L</name>
    <name evidence="1" type="ORF">ATCV1_Z461L</name>
</gene>
<proteinExistence type="predicted"/>
<sequence>MSFNDVMRQFLTDLAEVFPEDPAIVTALESLDDLIRMNYKKPAAMFLEAIGPYAQKIGAHDESVFADMDFPGVDFKTLWNSGISQNTKNAIFMYLKQLLLLSVSK</sequence>
<dbReference type="KEGG" id="vg:5470974"/>
<dbReference type="Proteomes" id="UP000202420">
    <property type="component" value="Segment"/>
</dbReference>
<evidence type="ECO:0000313" key="2">
    <source>
        <dbReference type="Proteomes" id="UP000202420"/>
    </source>
</evidence>
<evidence type="ECO:0000313" key="1">
    <source>
        <dbReference type="EMBL" id="ABT16595.1"/>
    </source>
</evidence>
<organism evidence="1 2">
    <name type="scientific">Chlorovirus heliozoae</name>
    <dbReference type="NCBI Taxonomy" id="322019"/>
    <lineage>
        <taxon>Viruses</taxon>
        <taxon>Varidnaviria</taxon>
        <taxon>Bamfordvirae</taxon>
        <taxon>Nucleocytoviricota</taxon>
        <taxon>Megaviricetes</taxon>
        <taxon>Algavirales</taxon>
        <taxon>Phycodnaviridae</taxon>
        <taxon>Chlorovirus</taxon>
    </lineage>
</organism>
<accession>A7K971</accession>
<dbReference type="EMBL" id="EF101928">
    <property type="protein sequence ID" value="ABT16595.1"/>
    <property type="molecule type" value="Genomic_DNA"/>
</dbReference>